<proteinExistence type="predicted"/>
<protein>
    <submittedName>
        <fullName evidence="2">Uncharacterized protein</fullName>
    </submittedName>
</protein>
<keyword evidence="3" id="KW-1185">Reference proteome</keyword>
<evidence type="ECO:0000256" key="1">
    <source>
        <dbReference type="SAM" id="MobiDB-lite"/>
    </source>
</evidence>
<feature type="compositionally biased region" description="Basic and acidic residues" evidence="1">
    <location>
        <begin position="178"/>
        <end position="187"/>
    </location>
</feature>
<reference evidence="2" key="1">
    <citation type="submission" date="2023-04" db="EMBL/GenBank/DDBJ databases">
        <authorList>
            <person name="Vijverberg K."/>
            <person name="Xiong W."/>
            <person name="Schranz E."/>
        </authorList>
    </citation>
    <scope>NUCLEOTIDE SEQUENCE</scope>
</reference>
<dbReference type="EMBL" id="OX465077">
    <property type="protein sequence ID" value="CAI9270136.1"/>
    <property type="molecule type" value="Genomic_DNA"/>
</dbReference>
<evidence type="ECO:0000313" key="2">
    <source>
        <dbReference type="EMBL" id="CAI9270136.1"/>
    </source>
</evidence>
<dbReference type="AlphaFoldDB" id="A0AA35YDT9"/>
<sequence length="310" mass="35115">MHKEIFVAQHDYASLNQKMDSIVDVVMKFVKLYEALSPKITQLSSDDSKSFMEVTTLLNELKTLISEPSSSPLITTEFLSQKFLLFESILHKQLAPLSQIINLLPSNAPPVVTGVQGEEKKFHVTKVVSTQIPTQIVSKVYTTEAIKTTTRPFLNGIAIGLSIDGGSSSSSKPNPSEDDGKGKGILVEKSKEERKLEIETKMDKQRQIQNILRLRENDPAGMEKRDPKKLSSYKNIKARVAFNHLYAFEKKPKKSYSITNTDMNQVDFPINKMMFIMAQYKIIENLDNEDAYIHMKLRFDVVVGKEPEEI</sequence>
<evidence type="ECO:0000313" key="3">
    <source>
        <dbReference type="Proteomes" id="UP001177003"/>
    </source>
</evidence>
<gene>
    <name evidence="2" type="ORF">LSALG_LOCUS10473</name>
</gene>
<name>A0AA35YDT9_LACSI</name>
<dbReference type="Proteomes" id="UP001177003">
    <property type="component" value="Chromosome 1"/>
</dbReference>
<organism evidence="2 3">
    <name type="scientific">Lactuca saligna</name>
    <name type="common">Willowleaf lettuce</name>
    <dbReference type="NCBI Taxonomy" id="75948"/>
    <lineage>
        <taxon>Eukaryota</taxon>
        <taxon>Viridiplantae</taxon>
        <taxon>Streptophyta</taxon>
        <taxon>Embryophyta</taxon>
        <taxon>Tracheophyta</taxon>
        <taxon>Spermatophyta</taxon>
        <taxon>Magnoliopsida</taxon>
        <taxon>eudicotyledons</taxon>
        <taxon>Gunneridae</taxon>
        <taxon>Pentapetalae</taxon>
        <taxon>asterids</taxon>
        <taxon>campanulids</taxon>
        <taxon>Asterales</taxon>
        <taxon>Asteraceae</taxon>
        <taxon>Cichorioideae</taxon>
        <taxon>Cichorieae</taxon>
        <taxon>Lactucinae</taxon>
        <taxon>Lactuca</taxon>
    </lineage>
</organism>
<accession>A0AA35YDT9</accession>
<feature type="region of interest" description="Disordered" evidence="1">
    <location>
        <begin position="165"/>
        <end position="187"/>
    </location>
</feature>